<dbReference type="EMBL" id="JAQNDM010000002">
    <property type="protein sequence ID" value="MDC0710661.1"/>
    <property type="molecule type" value="Genomic_DNA"/>
</dbReference>
<dbReference type="InterPro" id="IPR046373">
    <property type="entry name" value="Acyl-CoA_Oxase/DH_mid-dom_sf"/>
</dbReference>
<gene>
    <name evidence="4" type="ORF">POL68_19450</name>
</gene>
<name>A0ABT5DAV9_9BACT</name>
<evidence type="ECO:0000313" key="4">
    <source>
        <dbReference type="EMBL" id="MDC0710661.1"/>
    </source>
</evidence>
<dbReference type="Pfam" id="PF02771">
    <property type="entry name" value="Acyl-CoA_dh_N"/>
    <property type="match status" value="1"/>
</dbReference>
<accession>A0ABT5DAV9</accession>
<evidence type="ECO:0000259" key="3">
    <source>
        <dbReference type="Pfam" id="PF08028"/>
    </source>
</evidence>
<feature type="domain" description="Acyl-CoA dehydrogenase/oxidase N-terminal" evidence="2">
    <location>
        <begin position="20"/>
        <end position="123"/>
    </location>
</feature>
<dbReference type="SUPFAM" id="SSF56645">
    <property type="entry name" value="Acyl-CoA dehydrogenase NM domain-like"/>
    <property type="match status" value="1"/>
</dbReference>
<dbReference type="PANTHER" id="PTHR43884">
    <property type="entry name" value="ACYL-COA DEHYDROGENASE"/>
    <property type="match status" value="1"/>
</dbReference>
<organism evidence="4 5">
    <name type="scientific">Stigmatella ashevillensis</name>
    <dbReference type="NCBI Taxonomy" id="2995309"/>
    <lineage>
        <taxon>Bacteria</taxon>
        <taxon>Pseudomonadati</taxon>
        <taxon>Myxococcota</taxon>
        <taxon>Myxococcia</taxon>
        <taxon>Myxococcales</taxon>
        <taxon>Cystobacterineae</taxon>
        <taxon>Archangiaceae</taxon>
        <taxon>Stigmatella</taxon>
    </lineage>
</organism>
<sequence>MSMLNRGPEVIDHSHLEVSTEEKELIAVARRLAYENFGPRAERFDAENQFPTENFKDLAHHGLMALRVPKEYGGKGASSLTLAATTLEVAKGDPATALCYTMHNTAMTFIALLATPEQKERFFGWVVKEGAKFSALGSEPSASTFSGDLPKTVLTQAPGGYLLRGRKVFCSWGPNADFAFVNAMLGEAVVGVVVSLRSENVRFHGDWNTLGMRGTQSVSIDFEDTFIPTENVITTPLTLLLELEYGVGLCAAYLGVAESAYRFARELARENMQRLLATPTGHGHPDVGRLFTTVGEMKISLEPAWLMLKRAALTEPIGSFERTWCLAEAKYVVGETAAKVTQQAIRVAGAKSLSRAFPIERLFRDAQAGLLMAIKPDHAAYLAGRFELGVLPNGMKVALNPTGYAISPESLRKPTP</sequence>
<keyword evidence="5" id="KW-1185">Reference proteome</keyword>
<dbReference type="InterPro" id="IPR036250">
    <property type="entry name" value="AcylCo_DH-like_C"/>
</dbReference>
<dbReference type="PIRSF" id="PIRSF016578">
    <property type="entry name" value="HsaA"/>
    <property type="match status" value="1"/>
</dbReference>
<comment type="caution">
    <text evidence="4">The sequence shown here is derived from an EMBL/GenBank/DDBJ whole genome shotgun (WGS) entry which is preliminary data.</text>
</comment>
<dbReference type="Proteomes" id="UP001221838">
    <property type="component" value="Unassembled WGS sequence"/>
</dbReference>
<proteinExistence type="predicted"/>
<feature type="domain" description="Acyl-CoA dehydrogenase C-terminal" evidence="3">
    <location>
        <begin position="248"/>
        <end position="369"/>
    </location>
</feature>
<dbReference type="PANTHER" id="PTHR43884:SF12">
    <property type="entry name" value="ISOVALERYL-COA DEHYDROGENASE, MITOCHONDRIAL-RELATED"/>
    <property type="match status" value="1"/>
</dbReference>
<dbReference type="InterPro" id="IPR013786">
    <property type="entry name" value="AcylCoA_DH/ox_N"/>
</dbReference>
<dbReference type="Gene3D" id="1.10.540.10">
    <property type="entry name" value="Acyl-CoA dehydrogenase/oxidase, N-terminal domain"/>
    <property type="match status" value="1"/>
</dbReference>
<keyword evidence="1" id="KW-0560">Oxidoreductase</keyword>
<dbReference type="InterPro" id="IPR037069">
    <property type="entry name" value="AcylCoA_DH/ox_N_sf"/>
</dbReference>
<dbReference type="InterPro" id="IPR009100">
    <property type="entry name" value="AcylCoA_DH/oxidase_NM_dom_sf"/>
</dbReference>
<evidence type="ECO:0000256" key="1">
    <source>
        <dbReference type="ARBA" id="ARBA00023002"/>
    </source>
</evidence>
<evidence type="ECO:0000259" key="2">
    <source>
        <dbReference type="Pfam" id="PF02771"/>
    </source>
</evidence>
<dbReference type="SUPFAM" id="SSF47203">
    <property type="entry name" value="Acyl-CoA dehydrogenase C-terminal domain-like"/>
    <property type="match status" value="1"/>
</dbReference>
<dbReference type="Pfam" id="PF08028">
    <property type="entry name" value="Acyl-CoA_dh_2"/>
    <property type="match status" value="1"/>
</dbReference>
<reference evidence="4 5" key="1">
    <citation type="submission" date="2022-11" db="EMBL/GenBank/DDBJ databases">
        <title>Minimal conservation of predation-associated metabolite biosynthetic gene clusters underscores biosynthetic potential of Myxococcota including descriptions for ten novel species: Archangium lansinium sp. nov., Myxococcus landrumus sp. nov., Nannocystis bai.</title>
        <authorList>
            <person name="Ahearne A."/>
            <person name="Stevens C."/>
            <person name="Dowd S."/>
        </authorList>
    </citation>
    <scope>NUCLEOTIDE SEQUENCE [LARGE SCALE GENOMIC DNA]</scope>
    <source>
        <strain evidence="4 5">NCWAL01</strain>
    </source>
</reference>
<dbReference type="InterPro" id="IPR013107">
    <property type="entry name" value="Acyl-CoA_DH_C"/>
</dbReference>
<dbReference type="Gene3D" id="2.40.110.10">
    <property type="entry name" value="Butyryl-CoA Dehydrogenase, subunit A, domain 2"/>
    <property type="match status" value="1"/>
</dbReference>
<dbReference type="RefSeq" id="WP_272140315.1">
    <property type="nucleotide sequence ID" value="NZ_JAQNDM010000002.1"/>
</dbReference>
<dbReference type="Gene3D" id="1.20.140.10">
    <property type="entry name" value="Butyryl-CoA Dehydrogenase, subunit A, domain 3"/>
    <property type="match status" value="1"/>
</dbReference>
<protein>
    <submittedName>
        <fullName evidence="4">Acyl-CoA/acyl-ACP dehydrogenase</fullName>
    </submittedName>
</protein>
<evidence type="ECO:0000313" key="5">
    <source>
        <dbReference type="Proteomes" id="UP001221838"/>
    </source>
</evidence>